<dbReference type="RefSeq" id="WP_182324885.1">
    <property type="nucleotide sequence ID" value="NZ_JACGDE010000025.1"/>
</dbReference>
<dbReference type="Gene3D" id="3.90.1530.30">
    <property type="match status" value="1"/>
</dbReference>
<dbReference type="EMBL" id="JACGDE010000025">
    <property type="protein sequence ID" value="MBA6068103.1"/>
    <property type="molecule type" value="Genomic_DNA"/>
</dbReference>
<gene>
    <name evidence="4" type="ORF">H4C75_25540</name>
</gene>
<evidence type="ECO:0000256" key="1">
    <source>
        <dbReference type="SAM" id="Coils"/>
    </source>
</evidence>
<dbReference type="Gene3D" id="1.10.10.2830">
    <property type="match status" value="1"/>
</dbReference>
<sequence length="648" mass="70950">MSKSIAVRTEVPFSQLRMSARNTRKNRGTEAHKAKVAELAESIAQMGLLQNLVVHADGEFFDVDAGGTRFEAIGLLIEGGRWPVEQLVPVMVIGIDEALAASYTENSKRYAMHPADEFEAFVALTSEGWTIDQIADKFGVTPLVVERRIKLQAAAPELLQAFRNNVLTTDQLIALCSTDNHERQVEVWNRTKNNDWQRTPNNLRAAVIDKEIDGSKDPRLALIGGVEAYEKAGGAVRRDMFSGDGNGVILEDASLLATLMFHKLEEVAEDHRNEGWKWVEVWPTWDYTAYSRFGAAPTVVRVLPEEQAEQLKALNAELDAVETELYALDSDENPERYSELDSRQSVLQELIDQLEEQTVGYQPEVMKHAGVIVAFSREQIRIERGLVKTEDRAQVEALLEQGARISGGRESQPAGRKVDAVSEALRKSLLGHKNLAAQRVTARSPHAAKALLVSQMVTSMRNKPSDAPTDYSISSGWGSRSYCTITDEAGVEQQKAFETVCKNLIEDLPTDAGALWEALYALSASELDALLAHAVARSVSLATEPGRGMTDKFVTTLGLDMAEHFTATAGNYLGRVPKELVLEALVEAGKVKDDADRMALVAMKKGVLAKEAEARLQGSGWVPKLIRTASSEKPAAGKKGKSSSKATA</sequence>
<name>A0A7W2Q133_9PSED</name>
<evidence type="ECO:0000313" key="4">
    <source>
        <dbReference type="EMBL" id="MBA6068103.1"/>
    </source>
</evidence>
<dbReference type="AlphaFoldDB" id="A0A7W2Q133"/>
<feature type="domain" description="ParB-like N-terminal" evidence="3">
    <location>
        <begin position="9"/>
        <end position="75"/>
    </location>
</feature>
<keyword evidence="1" id="KW-0175">Coiled coil</keyword>
<dbReference type="Pfam" id="PF02195">
    <property type="entry name" value="ParB_N"/>
    <property type="match status" value="1"/>
</dbReference>
<accession>A0A7W2Q133</accession>
<protein>
    <submittedName>
        <fullName evidence="4">ParB N-terminal domain-containing protein</fullName>
    </submittedName>
</protein>
<dbReference type="SUPFAM" id="SSF109709">
    <property type="entry name" value="KorB DNA-binding domain-like"/>
    <property type="match status" value="1"/>
</dbReference>
<organism evidence="4 5">
    <name type="scientific">Pseudomonas mosselii</name>
    <dbReference type="NCBI Taxonomy" id="78327"/>
    <lineage>
        <taxon>Bacteria</taxon>
        <taxon>Pseudomonadati</taxon>
        <taxon>Pseudomonadota</taxon>
        <taxon>Gammaproteobacteria</taxon>
        <taxon>Pseudomonadales</taxon>
        <taxon>Pseudomonadaceae</taxon>
        <taxon>Pseudomonas</taxon>
    </lineage>
</organism>
<evidence type="ECO:0000313" key="5">
    <source>
        <dbReference type="Proteomes" id="UP000541770"/>
    </source>
</evidence>
<proteinExistence type="predicted"/>
<evidence type="ECO:0000256" key="2">
    <source>
        <dbReference type="SAM" id="MobiDB-lite"/>
    </source>
</evidence>
<dbReference type="InterPro" id="IPR036086">
    <property type="entry name" value="ParB/Sulfiredoxin_sf"/>
</dbReference>
<dbReference type="GO" id="GO:0007059">
    <property type="term" value="P:chromosome segregation"/>
    <property type="evidence" value="ECO:0007669"/>
    <property type="project" value="TreeGrafter"/>
</dbReference>
<dbReference type="GO" id="GO:0005694">
    <property type="term" value="C:chromosome"/>
    <property type="evidence" value="ECO:0007669"/>
    <property type="project" value="TreeGrafter"/>
</dbReference>
<evidence type="ECO:0000259" key="3">
    <source>
        <dbReference type="Pfam" id="PF02195"/>
    </source>
</evidence>
<comment type="caution">
    <text evidence="4">The sequence shown here is derived from an EMBL/GenBank/DDBJ whole genome shotgun (WGS) entry which is preliminary data.</text>
</comment>
<reference evidence="4 5" key="1">
    <citation type="submission" date="2020-07" db="EMBL/GenBank/DDBJ databases">
        <title>Diversity of carbapenemase encoding genes among Pseudomonas putida group clinical isolates in a tertiary Brazilian hospital.</title>
        <authorList>
            <person name="Alberto-Lei F."/>
            <person name="Nodari C.S."/>
            <person name="Streling A.P."/>
            <person name="Paulino J.T."/>
            <person name="Bessa-Neto F.O."/>
            <person name="Cayo R."/>
            <person name="Gales A.C."/>
        </authorList>
    </citation>
    <scope>NUCLEOTIDE SEQUENCE [LARGE SCALE GENOMIC DNA]</scope>
    <source>
        <strain evidence="4 5">14802</strain>
    </source>
</reference>
<dbReference type="InterPro" id="IPR003115">
    <property type="entry name" value="ParB_N"/>
</dbReference>
<feature type="coiled-coil region" evidence="1">
    <location>
        <begin position="311"/>
        <end position="357"/>
    </location>
</feature>
<dbReference type="PANTHER" id="PTHR33375">
    <property type="entry name" value="CHROMOSOME-PARTITIONING PROTEIN PARB-RELATED"/>
    <property type="match status" value="1"/>
</dbReference>
<dbReference type="CDD" id="cd16406">
    <property type="entry name" value="ParB_N_like"/>
    <property type="match status" value="1"/>
</dbReference>
<feature type="region of interest" description="Disordered" evidence="2">
    <location>
        <begin position="627"/>
        <end position="648"/>
    </location>
</feature>
<dbReference type="SUPFAM" id="SSF110849">
    <property type="entry name" value="ParB/Sulfiredoxin"/>
    <property type="match status" value="1"/>
</dbReference>
<dbReference type="PANTHER" id="PTHR33375:SF7">
    <property type="entry name" value="CHROMOSOME 2-PARTITIONING PROTEIN PARB-RELATED"/>
    <property type="match status" value="1"/>
</dbReference>
<dbReference type="Proteomes" id="UP000541770">
    <property type="component" value="Unassembled WGS sequence"/>
</dbReference>
<dbReference type="InterPro" id="IPR050336">
    <property type="entry name" value="Chromosome_partition/occlusion"/>
</dbReference>